<dbReference type="AlphaFoldDB" id="A0A147K489"/>
<keyword evidence="3" id="KW-1185">Reference proteome</keyword>
<comment type="caution">
    <text evidence="2">The sequence shown here is derived from an EMBL/GenBank/DDBJ whole genome shotgun (WGS) entry which is preliminary data.</text>
</comment>
<dbReference type="STRING" id="1150625.Q75_16180"/>
<accession>A0A147K489</accession>
<feature type="transmembrane region" description="Helical" evidence="1">
    <location>
        <begin position="31"/>
        <end position="48"/>
    </location>
</feature>
<evidence type="ECO:0000313" key="2">
    <source>
        <dbReference type="EMBL" id="KUP04126.1"/>
    </source>
</evidence>
<dbReference type="Proteomes" id="UP000074108">
    <property type="component" value="Unassembled WGS sequence"/>
</dbReference>
<proteinExistence type="predicted"/>
<evidence type="ECO:0000313" key="3">
    <source>
        <dbReference type="Proteomes" id="UP000074108"/>
    </source>
</evidence>
<feature type="transmembrane region" description="Helical" evidence="1">
    <location>
        <begin position="55"/>
        <end position="80"/>
    </location>
</feature>
<dbReference type="RefSeq" id="WP_010175543.1">
    <property type="nucleotide sequence ID" value="NZ_LDYG01000053.1"/>
</dbReference>
<protein>
    <submittedName>
        <fullName evidence="2">Uncharacterized protein</fullName>
    </submittedName>
</protein>
<gene>
    <name evidence="2" type="ORF">Q75_16180</name>
</gene>
<name>A0A147K489_9BACI</name>
<keyword evidence="1" id="KW-1133">Transmembrane helix</keyword>
<dbReference type="OrthoDB" id="2913376at2"/>
<keyword evidence="1" id="KW-0812">Transmembrane</keyword>
<reference evidence="2 3" key="1">
    <citation type="journal article" date="2016" name="Front. Microbiol.">
        <title>Microevolution Analysis of Bacillus coahuilensis Unveils Differences in Phosphorus Acquisition Strategies and Their Regulation.</title>
        <authorList>
            <person name="Gomez-Lunar Z."/>
            <person name="Hernandez-Gonzalez I."/>
            <person name="Rodriguez-Torres M.D."/>
            <person name="Souza V."/>
            <person name="Olmedo-Alvarez G."/>
        </authorList>
    </citation>
    <scope>NUCLEOTIDE SEQUENCE [LARGE SCALE GENOMIC DNA]</scope>
    <source>
        <strain evidence="3">p1.1.43</strain>
    </source>
</reference>
<keyword evidence="1" id="KW-0472">Membrane</keyword>
<dbReference type="PATRIC" id="fig|1150625.3.peg.3392"/>
<dbReference type="EMBL" id="LDYG01000053">
    <property type="protein sequence ID" value="KUP04126.1"/>
    <property type="molecule type" value="Genomic_DNA"/>
</dbReference>
<organism evidence="2 3">
    <name type="scientific">Bacillus coahuilensis p1.1.43</name>
    <dbReference type="NCBI Taxonomy" id="1150625"/>
    <lineage>
        <taxon>Bacteria</taxon>
        <taxon>Bacillati</taxon>
        <taxon>Bacillota</taxon>
        <taxon>Bacilli</taxon>
        <taxon>Bacillales</taxon>
        <taxon>Bacillaceae</taxon>
        <taxon>Bacillus</taxon>
    </lineage>
</organism>
<sequence length="83" mass="9085">MKKWLGVMAFGLFVIAALSYAALFIGSDELLFMAVMVSAVGFILGLFAEKSSYKWISLVGNGLILFVAIVVPMFVTTFIWNTP</sequence>
<evidence type="ECO:0000256" key="1">
    <source>
        <dbReference type="SAM" id="Phobius"/>
    </source>
</evidence>